<feature type="transmembrane region" description="Helical" evidence="4">
    <location>
        <begin position="170"/>
        <end position="189"/>
    </location>
</feature>
<evidence type="ECO:0000256" key="1">
    <source>
        <dbReference type="ARBA" id="ARBA00022692"/>
    </source>
</evidence>
<keyword evidence="7" id="KW-1185">Reference proteome</keyword>
<evidence type="ECO:0000256" key="2">
    <source>
        <dbReference type="ARBA" id="ARBA00022989"/>
    </source>
</evidence>
<feature type="transmembrane region" description="Helical" evidence="4">
    <location>
        <begin position="366"/>
        <end position="388"/>
    </location>
</feature>
<feature type="transmembrane region" description="Helical" evidence="4">
    <location>
        <begin position="338"/>
        <end position="360"/>
    </location>
</feature>
<dbReference type="InterPro" id="IPR020846">
    <property type="entry name" value="MFS_dom"/>
</dbReference>
<evidence type="ECO:0000256" key="4">
    <source>
        <dbReference type="SAM" id="Phobius"/>
    </source>
</evidence>
<comment type="caution">
    <text evidence="6">The sequence shown here is derived from an EMBL/GenBank/DDBJ whole genome shotgun (WGS) entry which is preliminary data.</text>
</comment>
<dbReference type="PROSITE" id="PS50850">
    <property type="entry name" value="MFS"/>
    <property type="match status" value="1"/>
</dbReference>
<feature type="transmembrane region" description="Helical" evidence="4">
    <location>
        <begin position="13"/>
        <end position="32"/>
    </location>
</feature>
<dbReference type="InterPro" id="IPR036259">
    <property type="entry name" value="MFS_trans_sf"/>
</dbReference>
<sequence length="397" mass="42624">MATTLSPKATDKYFTFQFALLCVSNFLFSGSFSMMLPELSGYITKLGGADYKGYIIALFTLMAGISRPFSGKLTDTIGRVPVMIFGSLVCVVCSLLYPLLTTVAGFLFLRFIHGFSTGFKPTATSAYGADVVHESRRGEALGALAVGYTLGMSVGPMVGSFMVANYSYNAMFYVSAAFALGSVIILVNIKETLAAPKKFAREFITINKHEVFETSAIKPALIMLLVAFSSGCTLTIVPDLSEWIGITYKGLFFACYTISSLLIRLAANKASDRHGRIIVMVYAAGALVVSMALLSFAHTPVMFIISAAIFGLSWGMNGPTLTAWAVDLCAVENRGRAVASVYIALEAGIGLGALVSAHIYDNNAANFVYTFIIPGILSFVAMILLLSWKRKPVKPVV</sequence>
<dbReference type="InterPro" id="IPR052714">
    <property type="entry name" value="MFS_Exporter"/>
</dbReference>
<evidence type="ECO:0000259" key="5">
    <source>
        <dbReference type="PROSITE" id="PS50850"/>
    </source>
</evidence>
<keyword evidence="1 4" id="KW-0812">Transmembrane</keyword>
<reference evidence="6" key="1">
    <citation type="submission" date="2019-10" db="EMBL/GenBank/DDBJ databases">
        <title>Draft genome sequence of Panacibacter sp. KCS-6.</title>
        <authorList>
            <person name="Yim K.J."/>
        </authorList>
    </citation>
    <scope>NUCLEOTIDE SEQUENCE</scope>
    <source>
        <strain evidence="6">KCS-6</strain>
    </source>
</reference>
<keyword evidence="2 4" id="KW-1133">Transmembrane helix</keyword>
<keyword evidence="3 4" id="KW-0472">Membrane</keyword>
<gene>
    <name evidence="6" type="ORF">GD597_20900</name>
</gene>
<evidence type="ECO:0000313" key="6">
    <source>
        <dbReference type="EMBL" id="NNV57935.1"/>
    </source>
</evidence>
<dbReference type="Gene3D" id="1.20.1250.20">
    <property type="entry name" value="MFS general substrate transporter like domains"/>
    <property type="match status" value="2"/>
</dbReference>
<dbReference type="EMBL" id="WHPF01000021">
    <property type="protein sequence ID" value="NNV57935.1"/>
    <property type="molecule type" value="Genomic_DNA"/>
</dbReference>
<proteinExistence type="predicted"/>
<feature type="transmembrane region" description="Helical" evidence="4">
    <location>
        <begin position="53"/>
        <end position="70"/>
    </location>
</feature>
<dbReference type="InterPro" id="IPR011701">
    <property type="entry name" value="MFS"/>
</dbReference>
<protein>
    <submittedName>
        <fullName evidence="6">MFS transporter</fullName>
    </submittedName>
</protein>
<feature type="domain" description="Major facilitator superfamily (MFS) profile" evidence="5">
    <location>
        <begin position="17"/>
        <end position="393"/>
    </location>
</feature>
<feature type="transmembrane region" description="Helical" evidence="4">
    <location>
        <begin position="82"/>
        <end position="109"/>
    </location>
</feature>
<feature type="transmembrane region" description="Helical" evidence="4">
    <location>
        <begin position="216"/>
        <end position="237"/>
    </location>
</feature>
<evidence type="ECO:0000256" key="3">
    <source>
        <dbReference type="ARBA" id="ARBA00023136"/>
    </source>
</evidence>
<dbReference type="Pfam" id="PF07690">
    <property type="entry name" value="MFS_1"/>
    <property type="match status" value="2"/>
</dbReference>
<organism evidence="6 7">
    <name type="scientific">Limnovirga soli</name>
    <dbReference type="NCBI Taxonomy" id="2656915"/>
    <lineage>
        <taxon>Bacteria</taxon>
        <taxon>Pseudomonadati</taxon>
        <taxon>Bacteroidota</taxon>
        <taxon>Chitinophagia</taxon>
        <taxon>Chitinophagales</taxon>
        <taxon>Chitinophagaceae</taxon>
        <taxon>Limnovirga</taxon>
    </lineage>
</organism>
<feature type="transmembrane region" description="Helical" evidence="4">
    <location>
        <begin position="303"/>
        <end position="326"/>
    </location>
</feature>
<dbReference type="CDD" id="cd17489">
    <property type="entry name" value="MFS_YfcJ_like"/>
    <property type="match status" value="1"/>
</dbReference>
<dbReference type="PANTHER" id="PTHR23531">
    <property type="entry name" value="QUINOLENE RESISTANCE PROTEIN NORA"/>
    <property type="match status" value="1"/>
</dbReference>
<dbReference type="PANTHER" id="PTHR23531:SF1">
    <property type="entry name" value="QUINOLENE RESISTANCE PROTEIN NORA"/>
    <property type="match status" value="1"/>
</dbReference>
<dbReference type="RefSeq" id="WP_171609890.1">
    <property type="nucleotide sequence ID" value="NZ_WHPF01000021.1"/>
</dbReference>
<dbReference type="SUPFAM" id="SSF103473">
    <property type="entry name" value="MFS general substrate transporter"/>
    <property type="match status" value="1"/>
</dbReference>
<dbReference type="AlphaFoldDB" id="A0A8J8JW10"/>
<name>A0A8J8JW10_9BACT</name>
<dbReference type="GO" id="GO:0022857">
    <property type="term" value="F:transmembrane transporter activity"/>
    <property type="evidence" value="ECO:0007669"/>
    <property type="project" value="InterPro"/>
</dbReference>
<feature type="transmembrane region" description="Helical" evidence="4">
    <location>
        <begin position="277"/>
        <end position="297"/>
    </location>
</feature>
<accession>A0A8J8JW10</accession>
<dbReference type="Proteomes" id="UP000598971">
    <property type="component" value="Unassembled WGS sequence"/>
</dbReference>
<evidence type="ECO:0000313" key="7">
    <source>
        <dbReference type="Proteomes" id="UP000598971"/>
    </source>
</evidence>
<feature type="transmembrane region" description="Helical" evidence="4">
    <location>
        <begin position="243"/>
        <end position="265"/>
    </location>
</feature>